<evidence type="ECO:0000256" key="1">
    <source>
        <dbReference type="ARBA" id="ARBA00022679"/>
    </source>
</evidence>
<dbReference type="Pfam" id="PF13692">
    <property type="entry name" value="Glyco_trans_1_4"/>
    <property type="match status" value="1"/>
</dbReference>
<dbReference type="EMBL" id="PUIV01000026">
    <property type="protein sequence ID" value="PWB93198.1"/>
    <property type="molecule type" value="Genomic_DNA"/>
</dbReference>
<dbReference type="RefSeq" id="WP_108917982.1">
    <property type="nucleotide sequence ID" value="NZ_BGJY01000014.1"/>
</dbReference>
<dbReference type="GO" id="GO:0016757">
    <property type="term" value="F:glycosyltransferase activity"/>
    <property type="evidence" value="ECO:0007669"/>
    <property type="project" value="TreeGrafter"/>
</dbReference>
<dbReference type="Proteomes" id="UP000245137">
    <property type="component" value="Unassembled WGS sequence"/>
</dbReference>
<sequence>MTRPVVYDVTRLVTRALNPTPNGIDRVDFILARHFLSGAGGVALAAAALGPRLAAAEAGLRSLTDIETYWNEFIDFGEDKIYERLVAALGAAPAGRTAPRIARRDWGVVPENWRAMRRWALRLGRPPSEAPPGAVFFNASQFPMHKEWHLRWLESRPDVRPVFFVADLLPLDAPEFFRPAERDKHRLVMGNIVRRAAGVVVASASVARRVREYAEEQGRKDLSVCVAGLPVAPAFERKALADPRLADTPYFVLCSTIEPRKNHMMLLNVWRELVEREGARTPKLVLVGKRGWHNQNVLAMLERCAALRPHVVEASGLSTPAMRRLLAGARAALAPSFAEGFGLPIAEAATSGAPIIASDIETFREIAANSLDYVDPLDGPGWRDAILAYCDADSPRRIAALRRLEGFPRRDAASFFRIIDEFLGAL</sequence>
<dbReference type="PANTHER" id="PTHR46401">
    <property type="entry name" value="GLYCOSYLTRANSFERASE WBBK-RELATED"/>
    <property type="match status" value="1"/>
</dbReference>
<dbReference type="Gene3D" id="3.40.50.2000">
    <property type="entry name" value="Glycogen Phosphorylase B"/>
    <property type="match status" value="1"/>
</dbReference>
<evidence type="ECO:0000313" key="2">
    <source>
        <dbReference type="EMBL" id="PWB93198.1"/>
    </source>
</evidence>
<accession>A0A2U1SNL1</accession>
<name>A0A2U1SNL1_METSR</name>
<dbReference type="OrthoDB" id="9790710at2"/>
<reference evidence="2 3" key="1">
    <citation type="journal article" date="2018" name="Appl. Microbiol. Biotechnol.">
        <title>Co-cultivation of the strictly anaerobic methanogen Methanosarcina barkeri with aerobic methanotrophs in an oxygen-limited membrane bioreactor.</title>
        <authorList>
            <person name="In 't Zandt M.H."/>
            <person name="van den Bosch T.J.M."/>
            <person name="Rijkers R."/>
            <person name="van Kessel M.A.H.J."/>
            <person name="Jetten M.S.M."/>
            <person name="Welte C.U."/>
        </authorList>
    </citation>
    <scope>NUCLEOTIDE SEQUENCE [LARGE SCALE GENOMIC DNA]</scope>
    <source>
        <strain evidence="2 3">DSM 17706</strain>
    </source>
</reference>
<comment type="caution">
    <text evidence="2">The sequence shown here is derived from an EMBL/GenBank/DDBJ whole genome shotgun (WGS) entry which is preliminary data.</text>
</comment>
<keyword evidence="3" id="KW-1185">Reference proteome</keyword>
<organism evidence="2 3">
    <name type="scientific">Methylosinus sporium</name>
    <dbReference type="NCBI Taxonomy" id="428"/>
    <lineage>
        <taxon>Bacteria</taxon>
        <taxon>Pseudomonadati</taxon>
        <taxon>Pseudomonadota</taxon>
        <taxon>Alphaproteobacteria</taxon>
        <taxon>Hyphomicrobiales</taxon>
        <taxon>Methylocystaceae</taxon>
        <taxon>Methylosinus</taxon>
    </lineage>
</organism>
<proteinExistence type="predicted"/>
<evidence type="ECO:0000313" key="3">
    <source>
        <dbReference type="Proteomes" id="UP000245137"/>
    </source>
</evidence>
<dbReference type="PANTHER" id="PTHR46401:SF2">
    <property type="entry name" value="GLYCOSYLTRANSFERASE WBBK-RELATED"/>
    <property type="match status" value="1"/>
</dbReference>
<gene>
    <name evidence="2" type="ORF">C5689_14480</name>
</gene>
<dbReference type="AlphaFoldDB" id="A0A2U1SNL1"/>
<protein>
    <submittedName>
        <fullName evidence="2">Glycosyltransferase family 1 protein</fullName>
    </submittedName>
</protein>
<keyword evidence="1 2" id="KW-0808">Transferase</keyword>
<dbReference type="SUPFAM" id="SSF53756">
    <property type="entry name" value="UDP-Glycosyltransferase/glycogen phosphorylase"/>
    <property type="match status" value="1"/>
</dbReference>